<feature type="domain" description="ABC3 transporter permease C-terminal" evidence="8">
    <location>
        <begin position="88"/>
        <end position="200"/>
    </location>
</feature>
<dbReference type="PANTHER" id="PTHR30572:SF4">
    <property type="entry name" value="ABC TRANSPORTER PERMEASE YTRF"/>
    <property type="match status" value="1"/>
</dbReference>
<feature type="transmembrane region" description="Helical" evidence="7">
    <location>
        <begin position="171"/>
        <end position="192"/>
    </location>
</feature>
<reference evidence="10" key="1">
    <citation type="submission" date="2018-02" db="EMBL/GenBank/DDBJ databases">
        <authorList>
            <person name="Hausmann B."/>
        </authorList>
    </citation>
    <scope>NUCLEOTIDE SEQUENCE [LARGE SCALE GENOMIC DNA]</scope>
    <source>
        <strain evidence="10">Peat soil MAG SbA1</strain>
    </source>
</reference>
<evidence type="ECO:0000313" key="9">
    <source>
        <dbReference type="EMBL" id="SPF32824.1"/>
    </source>
</evidence>
<organism evidence="9 10">
    <name type="scientific">Candidatus Sulfotelmatobacter kueseliae</name>
    <dbReference type="NCBI Taxonomy" id="2042962"/>
    <lineage>
        <taxon>Bacteria</taxon>
        <taxon>Pseudomonadati</taxon>
        <taxon>Acidobacteriota</taxon>
        <taxon>Terriglobia</taxon>
        <taxon>Terriglobales</taxon>
        <taxon>Candidatus Korobacteraceae</taxon>
        <taxon>Candidatus Sulfotelmatobacter</taxon>
    </lineage>
</organism>
<feature type="transmembrane region" description="Helical" evidence="7">
    <location>
        <begin position="126"/>
        <end position="151"/>
    </location>
</feature>
<name>A0A2U3JZG7_9BACT</name>
<dbReference type="GO" id="GO:0005886">
    <property type="term" value="C:plasma membrane"/>
    <property type="evidence" value="ECO:0007669"/>
    <property type="project" value="UniProtKB-SubCell"/>
</dbReference>
<gene>
    <name evidence="9" type="ORF">SBA1_110031</name>
</gene>
<dbReference type="Pfam" id="PF02687">
    <property type="entry name" value="FtsX"/>
    <property type="match status" value="1"/>
</dbReference>
<evidence type="ECO:0000256" key="3">
    <source>
        <dbReference type="ARBA" id="ARBA00022692"/>
    </source>
</evidence>
<comment type="similarity">
    <text evidence="6">Belongs to the ABC-4 integral membrane protein family.</text>
</comment>
<comment type="subcellular location">
    <subcellularLocation>
        <location evidence="1">Cell membrane</location>
        <topology evidence="1">Multi-pass membrane protein</topology>
    </subcellularLocation>
</comment>
<dbReference type="GO" id="GO:0022857">
    <property type="term" value="F:transmembrane transporter activity"/>
    <property type="evidence" value="ECO:0007669"/>
    <property type="project" value="TreeGrafter"/>
</dbReference>
<sequence>MVVGVVRDWLTDVRSGQPLPTVYFPISKTSTTLQILVRADGGALVVPSLKRAVHTWNPDEPVDNCQTVAQSVNDQLAGSNLVVRLFAVFALLALVLALIGVYGVMNYSTVRRTHEMGIRIALGATRWGVFALVLSEASLLLAVGIGIGWLMGVAGGRVIGHELLVTPADPVTAVACSSVILLAGLVASYVPARRAARVDPMTALRSE</sequence>
<keyword evidence="2" id="KW-1003">Cell membrane</keyword>
<evidence type="ECO:0000313" key="10">
    <source>
        <dbReference type="Proteomes" id="UP000238701"/>
    </source>
</evidence>
<evidence type="ECO:0000256" key="4">
    <source>
        <dbReference type="ARBA" id="ARBA00022989"/>
    </source>
</evidence>
<evidence type="ECO:0000256" key="1">
    <source>
        <dbReference type="ARBA" id="ARBA00004651"/>
    </source>
</evidence>
<dbReference type="InterPro" id="IPR003838">
    <property type="entry name" value="ABC3_permease_C"/>
</dbReference>
<dbReference type="InterPro" id="IPR050250">
    <property type="entry name" value="Macrolide_Exporter_MacB"/>
</dbReference>
<accession>A0A2U3JZG7</accession>
<evidence type="ECO:0000256" key="5">
    <source>
        <dbReference type="ARBA" id="ARBA00023136"/>
    </source>
</evidence>
<feature type="transmembrane region" description="Helical" evidence="7">
    <location>
        <begin position="81"/>
        <end position="105"/>
    </location>
</feature>
<evidence type="ECO:0000256" key="6">
    <source>
        <dbReference type="ARBA" id="ARBA00038076"/>
    </source>
</evidence>
<keyword evidence="5 7" id="KW-0472">Membrane</keyword>
<dbReference type="PANTHER" id="PTHR30572">
    <property type="entry name" value="MEMBRANE COMPONENT OF TRANSPORTER-RELATED"/>
    <property type="match status" value="1"/>
</dbReference>
<proteinExistence type="inferred from homology"/>
<evidence type="ECO:0000256" key="7">
    <source>
        <dbReference type="SAM" id="Phobius"/>
    </source>
</evidence>
<keyword evidence="4 7" id="KW-1133">Transmembrane helix</keyword>
<evidence type="ECO:0000256" key="2">
    <source>
        <dbReference type="ARBA" id="ARBA00022475"/>
    </source>
</evidence>
<dbReference type="Proteomes" id="UP000238701">
    <property type="component" value="Unassembled WGS sequence"/>
</dbReference>
<protein>
    <recommendedName>
        <fullName evidence="8">ABC3 transporter permease C-terminal domain-containing protein</fullName>
    </recommendedName>
</protein>
<keyword evidence="3 7" id="KW-0812">Transmembrane</keyword>
<dbReference type="AlphaFoldDB" id="A0A2U3JZG7"/>
<dbReference type="EMBL" id="OMOD01000013">
    <property type="protein sequence ID" value="SPF32824.1"/>
    <property type="molecule type" value="Genomic_DNA"/>
</dbReference>
<evidence type="ECO:0000259" key="8">
    <source>
        <dbReference type="Pfam" id="PF02687"/>
    </source>
</evidence>